<gene>
    <name evidence="9" type="primary">106081310</name>
</gene>
<evidence type="ECO:0000256" key="8">
    <source>
        <dbReference type="ARBA" id="ARBA00023136"/>
    </source>
</evidence>
<evidence type="ECO:0000256" key="5">
    <source>
        <dbReference type="ARBA" id="ARBA00022792"/>
    </source>
</evidence>
<dbReference type="KEGG" id="scac:106081310"/>
<accession>A0A1I8PI94</accession>
<dbReference type="EnsemblMetazoa" id="SCAU008281-RA">
    <property type="protein sequence ID" value="SCAU008281-PA"/>
    <property type="gene ID" value="SCAU008281"/>
</dbReference>
<dbReference type="OrthoDB" id="10051322at2759"/>
<dbReference type="SUPFAM" id="SSF81415">
    <property type="entry name" value="Mitochondrial cytochrome c oxidase subunit VIc"/>
    <property type="match status" value="1"/>
</dbReference>
<evidence type="ECO:0000256" key="2">
    <source>
        <dbReference type="ARBA" id="ARBA00004673"/>
    </source>
</evidence>
<comment type="subcellular location">
    <subcellularLocation>
        <location evidence="1">Mitochondrion inner membrane</location>
        <topology evidence="1">Single-pass membrane protein</topology>
    </subcellularLocation>
</comment>
<evidence type="ECO:0000256" key="6">
    <source>
        <dbReference type="ARBA" id="ARBA00022989"/>
    </source>
</evidence>
<dbReference type="PANTHER" id="PTHR48416:SF1">
    <property type="entry name" value="CYTOCHROME C OXIDASE SUBUNIT 6C"/>
    <property type="match status" value="1"/>
</dbReference>
<keyword evidence="10" id="KW-1185">Reference proteome</keyword>
<dbReference type="VEuPathDB" id="VectorBase:SCAU008281"/>
<sequence length="83" mass="9634">MCNPKFRMRHNHFYKSLKQICFGIVLSLSASGACYVLHSLPRKEKYANFYTNYDPMSSFTRMKEGGYLDSCPPTSKGHNFKQK</sequence>
<organism evidence="9 10">
    <name type="scientific">Stomoxys calcitrans</name>
    <name type="common">Stable fly</name>
    <name type="synonym">Conops calcitrans</name>
    <dbReference type="NCBI Taxonomy" id="35570"/>
    <lineage>
        <taxon>Eukaryota</taxon>
        <taxon>Metazoa</taxon>
        <taxon>Ecdysozoa</taxon>
        <taxon>Arthropoda</taxon>
        <taxon>Hexapoda</taxon>
        <taxon>Insecta</taxon>
        <taxon>Pterygota</taxon>
        <taxon>Neoptera</taxon>
        <taxon>Endopterygota</taxon>
        <taxon>Diptera</taxon>
        <taxon>Brachycera</taxon>
        <taxon>Muscomorpha</taxon>
        <taxon>Muscoidea</taxon>
        <taxon>Muscidae</taxon>
        <taxon>Stomoxys</taxon>
    </lineage>
</organism>
<evidence type="ECO:0000256" key="1">
    <source>
        <dbReference type="ARBA" id="ARBA00004434"/>
    </source>
</evidence>
<evidence type="ECO:0000313" key="10">
    <source>
        <dbReference type="Proteomes" id="UP000095300"/>
    </source>
</evidence>
<dbReference type="InterPro" id="IPR037169">
    <property type="entry name" value="Cytochrome_c_oxidase_VIc_sf"/>
</dbReference>
<protein>
    <submittedName>
        <fullName evidence="9">Uncharacterized protein</fullName>
    </submittedName>
</protein>
<dbReference type="PROSITE" id="PS51257">
    <property type="entry name" value="PROKAR_LIPOPROTEIN"/>
    <property type="match status" value="1"/>
</dbReference>
<dbReference type="GO" id="GO:0005743">
    <property type="term" value="C:mitochondrial inner membrane"/>
    <property type="evidence" value="ECO:0007669"/>
    <property type="project" value="UniProtKB-SubCell"/>
</dbReference>
<comment type="pathway">
    <text evidence="2">Energy metabolism; oxidative phosphorylation.</text>
</comment>
<dbReference type="InterPro" id="IPR034884">
    <property type="entry name" value="Cytochrome_c_oxidase_VIc/VIIs"/>
</dbReference>
<dbReference type="InterPro" id="IPR051389">
    <property type="entry name" value="Cytochrome_c_oxidase_VIc"/>
</dbReference>
<comment type="similarity">
    <text evidence="3">Belongs to the cytochrome c oxidase subunit 6c family.</text>
</comment>
<dbReference type="Gene3D" id="4.10.93.10">
    <property type="entry name" value="Mitochondrial cytochrome c oxidase subunit VIc/VIIs"/>
    <property type="match status" value="1"/>
</dbReference>
<dbReference type="Proteomes" id="UP000095300">
    <property type="component" value="Unassembled WGS sequence"/>
</dbReference>
<dbReference type="PANTHER" id="PTHR48416">
    <property type="entry name" value="CYTOCHROME C OXIDASE SUBUNIT 6C"/>
    <property type="match status" value="1"/>
</dbReference>
<proteinExistence type="inferred from homology"/>
<evidence type="ECO:0000256" key="3">
    <source>
        <dbReference type="ARBA" id="ARBA00007204"/>
    </source>
</evidence>
<evidence type="ECO:0000256" key="4">
    <source>
        <dbReference type="ARBA" id="ARBA00022692"/>
    </source>
</evidence>
<evidence type="ECO:0000256" key="7">
    <source>
        <dbReference type="ARBA" id="ARBA00023128"/>
    </source>
</evidence>
<evidence type="ECO:0000313" key="9">
    <source>
        <dbReference type="EnsemblMetazoa" id="SCAU008281-PA"/>
    </source>
</evidence>
<keyword evidence="8" id="KW-0472">Membrane</keyword>
<keyword evidence="4" id="KW-0812">Transmembrane</keyword>
<dbReference type="Pfam" id="PF02937">
    <property type="entry name" value="COX6C"/>
    <property type="match status" value="1"/>
</dbReference>
<dbReference type="AlphaFoldDB" id="A0A1I8PI94"/>
<keyword evidence="5" id="KW-0999">Mitochondrion inner membrane</keyword>
<keyword evidence="6" id="KW-1133">Transmembrane helix</keyword>
<reference evidence="9" key="1">
    <citation type="submission" date="2020-05" db="UniProtKB">
        <authorList>
            <consortium name="EnsemblMetazoa"/>
        </authorList>
    </citation>
    <scope>IDENTIFICATION</scope>
    <source>
        <strain evidence="9">USDA</strain>
    </source>
</reference>
<name>A0A1I8PI94_STOCA</name>
<keyword evidence="7" id="KW-0496">Mitochondrion</keyword>